<dbReference type="Gene3D" id="3.10.450.50">
    <property type="match status" value="1"/>
</dbReference>
<dbReference type="EMBL" id="JQCR01000003">
    <property type="protein sequence ID" value="KGE16611.1"/>
    <property type="molecule type" value="Genomic_DNA"/>
</dbReference>
<organism evidence="2 3">
    <name type="scientific">Paenibacillus wynnii</name>
    <dbReference type="NCBI Taxonomy" id="268407"/>
    <lineage>
        <taxon>Bacteria</taxon>
        <taxon>Bacillati</taxon>
        <taxon>Bacillota</taxon>
        <taxon>Bacilli</taxon>
        <taxon>Bacillales</taxon>
        <taxon>Paenibacillaceae</taxon>
        <taxon>Paenibacillus</taxon>
    </lineage>
</organism>
<dbReference type="STRING" id="268407.PWYN_18015"/>
<reference evidence="2 3" key="1">
    <citation type="submission" date="2014-08" db="EMBL/GenBank/DDBJ databases">
        <authorList>
            <person name="den Bakker H.C."/>
        </authorList>
    </citation>
    <scope>NUCLEOTIDE SEQUENCE [LARGE SCALE GENOMIC DNA]</scope>
    <source>
        <strain evidence="2 3">DSM 18334</strain>
    </source>
</reference>
<feature type="domain" description="SnoaL-like" evidence="1">
    <location>
        <begin position="10"/>
        <end position="122"/>
    </location>
</feature>
<dbReference type="SUPFAM" id="SSF54427">
    <property type="entry name" value="NTF2-like"/>
    <property type="match status" value="1"/>
</dbReference>
<keyword evidence="3" id="KW-1185">Reference proteome</keyword>
<name>A0A098M3L6_9BACL</name>
<protein>
    <recommendedName>
        <fullName evidence="1">SnoaL-like domain-containing protein</fullName>
    </recommendedName>
</protein>
<dbReference type="AlphaFoldDB" id="A0A098M3L6"/>
<dbReference type="OrthoDB" id="582835at2"/>
<comment type="caution">
    <text evidence="2">The sequence shown here is derived from an EMBL/GenBank/DDBJ whole genome shotgun (WGS) entry which is preliminary data.</text>
</comment>
<dbReference type="InterPro" id="IPR032710">
    <property type="entry name" value="NTF2-like_dom_sf"/>
</dbReference>
<evidence type="ECO:0000259" key="1">
    <source>
        <dbReference type="Pfam" id="PF12680"/>
    </source>
</evidence>
<sequence length="127" mass="14438">MVNEKSKEIIENYIGAYNSFDIESMVKLLHQEILFRNYSNGELNTEIRGIQEFRELAGKSVKIFSSRCQTITNYSGADDKIEVGIDYEAILAVDLSDGLKIGDKLQFKGKSEFEIQEGKIVLIEDYS</sequence>
<dbReference type="eggNOG" id="COG3631">
    <property type="taxonomic scope" value="Bacteria"/>
</dbReference>
<dbReference type="Proteomes" id="UP000029734">
    <property type="component" value="Unassembled WGS sequence"/>
</dbReference>
<evidence type="ECO:0000313" key="2">
    <source>
        <dbReference type="EMBL" id="KGE16611.1"/>
    </source>
</evidence>
<proteinExistence type="predicted"/>
<evidence type="ECO:0000313" key="3">
    <source>
        <dbReference type="Proteomes" id="UP000029734"/>
    </source>
</evidence>
<accession>A0A098M3L6</accession>
<gene>
    <name evidence="2" type="ORF">PWYN_18015</name>
</gene>
<reference evidence="2 3" key="2">
    <citation type="submission" date="2014-10" db="EMBL/GenBank/DDBJ databases">
        <title>Comparative genomics of the Paenibacillus odorifer group.</title>
        <authorList>
            <person name="Tsai Y.-C."/>
            <person name="Martin N."/>
            <person name="Korlach J."/>
            <person name="Wiedmann M."/>
        </authorList>
    </citation>
    <scope>NUCLEOTIDE SEQUENCE [LARGE SCALE GENOMIC DNA]</scope>
    <source>
        <strain evidence="2 3">DSM 18334</strain>
    </source>
</reference>
<dbReference type="Pfam" id="PF12680">
    <property type="entry name" value="SnoaL_2"/>
    <property type="match status" value="1"/>
</dbReference>
<dbReference type="RefSeq" id="WP_036654644.1">
    <property type="nucleotide sequence ID" value="NZ_JQCR01000003.1"/>
</dbReference>
<dbReference type="InterPro" id="IPR037401">
    <property type="entry name" value="SnoaL-like"/>
</dbReference>